<organism evidence="3 4">
    <name type="scientific">Carya illinoinensis</name>
    <name type="common">Pecan</name>
    <dbReference type="NCBI Taxonomy" id="32201"/>
    <lineage>
        <taxon>Eukaryota</taxon>
        <taxon>Viridiplantae</taxon>
        <taxon>Streptophyta</taxon>
        <taxon>Embryophyta</taxon>
        <taxon>Tracheophyta</taxon>
        <taxon>Spermatophyta</taxon>
        <taxon>Magnoliopsida</taxon>
        <taxon>eudicotyledons</taxon>
        <taxon>Gunneridae</taxon>
        <taxon>Pentapetalae</taxon>
        <taxon>rosids</taxon>
        <taxon>fabids</taxon>
        <taxon>Fagales</taxon>
        <taxon>Juglandaceae</taxon>
        <taxon>Carya</taxon>
    </lineage>
</organism>
<dbReference type="GO" id="GO:0007166">
    <property type="term" value="P:cell surface receptor signaling pathway"/>
    <property type="evidence" value="ECO:0007669"/>
    <property type="project" value="InterPro"/>
</dbReference>
<dbReference type="GO" id="GO:0005886">
    <property type="term" value="C:plasma membrane"/>
    <property type="evidence" value="ECO:0007669"/>
    <property type="project" value="TreeGrafter"/>
</dbReference>
<gene>
    <name evidence="3" type="ORF">CIPAW_15G025700</name>
</gene>
<evidence type="ECO:0000256" key="1">
    <source>
        <dbReference type="ARBA" id="ARBA00022741"/>
    </source>
</evidence>
<dbReference type="EMBL" id="CM031823">
    <property type="protein sequence ID" value="KAG6626125.1"/>
    <property type="molecule type" value="Genomic_DNA"/>
</dbReference>
<keyword evidence="4" id="KW-1185">Reference proteome</keyword>
<keyword evidence="2" id="KW-0067">ATP-binding</keyword>
<sequence>MKEERLFEILENNIVAEGNKEQIQQFVELARSCLAVQGDERPTMREVAMELQGIRKMQKHTWVILEANSENVEHLLSETCEANKYGESSSTITTAYHHSMNDYGTQA</sequence>
<comment type="caution">
    <text evidence="3">The sequence shown here is derived from an EMBL/GenBank/DDBJ whole genome shotgun (WGS) entry which is preliminary data.</text>
</comment>
<protein>
    <submittedName>
        <fullName evidence="3">Uncharacterized protein</fullName>
    </submittedName>
</protein>
<dbReference type="PANTHER" id="PTHR27005:SF468">
    <property type="entry name" value="OS01G0310500 PROTEIN"/>
    <property type="match status" value="1"/>
</dbReference>
<reference evidence="3" key="1">
    <citation type="submission" date="2020-12" db="EMBL/GenBank/DDBJ databases">
        <title>WGS assembly of Carya illinoinensis cv. Pawnee.</title>
        <authorList>
            <person name="Platts A."/>
            <person name="Shu S."/>
            <person name="Wright S."/>
            <person name="Barry K."/>
            <person name="Edger P."/>
            <person name="Pires J.C."/>
            <person name="Schmutz J."/>
        </authorList>
    </citation>
    <scope>NUCLEOTIDE SEQUENCE</scope>
    <source>
        <tissue evidence="3">Leaf</tissue>
    </source>
</reference>
<dbReference type="InterPro" id="IPR045274">
    <property type="entry name" value="WAK-like"/>
</dbReference>
<keyword evidence="1" id="KW-0547">Nucleotide-binding</keyword>
<dbReference type="GO" id="GO:0004674">
    <property type="term" value="F:protein serine/threonine kinase activity"/>
    <property type="evidence" value="ECO:0007669"/>
    <property type="project" value="TreeGrafter"/>
</dbReference>
<dbReference type="PANTHER" id="PTHR27005">
    <property type="entry name" value="WALL-ASSOCIATED RECEPTOR KINASE-LIKE 21"/>
    <property type="match status" value="1"/>
</dbReference>
<dbReference type="Proteomes" id="UP000811609">
    <property type="component" value="Chromosome 15"/>
</dbReference>
<evidence type="ECO:0000313" key="3">
    <source>
        <dbReference type="EMBL" id="KAG6626125.1"/>
    </source>
</evidence>
<evidence type="ECO:0000313" key="4">
    <source>
        <dbReference type="Proteomes" id="UP000811609"/>
    </source>
</evidence>
<dbReference type="GO" id="GO:0005524">
    <property type="term" value="F:ATP binding"/>
    <property type="evidence" value="ECO:0007669"/>
    <property type="project" value="UniProtKB-KW"/>
</dbReference>
<dbReference type="AlphaFoldDB" id="A0A8T1N767"/>
<evidence type="ECO:0000256" key="2">
    <source>
        <dbReference type="ARBA" id="ARBA00022840"/>
    </source>
</evidence>
<name>A0A8T1N767_CARIL</name>
<proteinExistence type="predicted"/>
<accession>A0A8T1N767</accession>